<evidence type="ECO:0000256" key="1">
    <source>
        <dbReference type="ARBA" id="ARBA00004245"/>
    </source>
</evidence>
<evidence type="ECO:0000313" key="9">
    <source>
        <dbReference type="EMBL" id="KAJ3182690.1"/>
    </source>
</evidence>
<keyword evidence="3" id="KW-0963">Cytoplasm</keyword>
<comment type="similarity">
    <text evidence="2">Belongs to the TACC family.</text>
</comment>
<feature type="region of interest" description="Disordered" evidence="7">
    <location>
        <begin position="306"/>
        <end position="360"/>
    </location>
</feature>
<proteinExistence type="inferred from homology"/>
<feature type="compositionally biased region" description="Basic and acidic residues" evidence="7">
    <location>
        <begin position="233"/>
        <end position="242"/>
    </location>
</feature>
<evidence type="ECO:0000259" key="8">
    <source>
        <dbReference type="Pfam" id="PF05010"/>
    </source>
</evidence>
<feature type="region of interest" description="Disordered" evidence="7">
    <location>
        <begin position="225"/>
        <end position="249"/>
    </location>
</feature>
<evidence type="ECO:0000256" key="3">
    <source>
        <dbReference type="ARBA" id="ARBA00022490"/>
    </source>
</evidence>
<evidence type="ECO:0000313" key="10">
    <source>
        <dbReference type="Proteomes" id="UP001212152"/>
    </source>
</evidence>
<evidence type="ECO:0000256" key="2">
    <source>
        <dbReference type="ARBA" id="ARBA00009423"/>
    </source>
</evidence>
<evidence type="ECO:0000256" key="7">
    <source>
        <dbReference type="SAM" id="MobiDB-lite"/>
    </source>
</evidence>
<keyword evidence="5" id="KW-0206">Cytoskeleton</keyword>
<feature type="region of interest" description="Disordered" evidence="7">
    <location>
        <begin position="152"/>
        <end position="177"/>
    </location>
</feature>
<accession>A0AAD5XTG7</accession>
<keyword evidence="4 6" id="KW-0175">Coiled coil</keyword>
<protein>
    <recommendedName>
        <fullName evidence="8">Transforming acidic coiled-coil-containing protein C-terminal domain-containing protein</fullName>
    </recommendedName>
</protein>
<feature type="compositionally biased region" description="Low complexity" evidence="7">
    <location>
        <begin position="434"/>
        <end position="458"/>
    </location>
</feature>
<gene>
    <name evidence="9" type="ORF">HDU87_008029</name>
</gene>
<keyword evidence="10" id="KW-1185">Reference proteome</keyword>
<organism evidence="9 10">
    <name type="scientific">Geranomyces variabilis</name>
    <dbReference type="NCBI Taxonomy" id="109894"/>
    <lineage>
        <taxon>Eukaryota</taxon>
        <taxon>Fungi</taxon>
        <taxon>Fungi incertae sedis</taxon>
        <taxon>Chytridiomycota</taxon>
        <taxon>Chytridiomycota incertae sedis</taxon>
        <taxon>Chytridiomycetes</taxon>
        <taxon>Spizellomycetales</taxon>
        <taxon>Powellomycetaceae</taxon>
        <taxon>Geranomyces</taxon>
    </lineage>
</organism>
<dbReference type="Proteomes" id="UP001212152">
    <property type="component" value="Unassembled WGS sequence"/>
</dbReference>
<feature type="region of interest" description="Disordered" evidence="7">
    <location>
        <begin position="424"/>
        <end position="466"/>
    </location>
</feature>
<evidence type="ECO:0000256" key="5">
    <source>
        <dbReference type="ARBA" id="ARBA00023212"/>
    </source>
</evidence>
<comment type="caution">
    <text evidence="9">The sequence shown here is derived from an EMBL/GenBank/DDBJ whole genome shotgun (WGS) entry which is preliminary data.</text>
</comment>
<feature type="coiled-coil region" evidence="6">
    <location>
        <begin position="650"/>
        <end position="835"/>
    </location>
</feature>
<evidence type="ECO:0000256" key="4">
    <source>
        <dbReference type="ARBA" id="ARBA00023054"/>
    </source>
</evidence>
<dbReference type="InterPro" id="IPR007707">
    <property type="entry name" value="TACC_C"/>
</dbReference>
<dbReference type="GO" id="GO:0005856">
    <property type="term" value="C:cytoskeleton"/>
    <property type="evidence" value="ECO:0007669"/>
    <property type="project" value="UniProtKB-SubCell"/>
</dbReference>
<sequence>MNISANNEARERLQQVELQHELKPLLAPSALSFVPTAVESGNPLDRPEDASPPRPAPARARPSFPAARDAADIAMQPVHDAEYWLQKGASPLQPHSATPSPRKARIFSRDVHSPSPVEVHRDTVMSIRELDVVEEEDTEVLDKRLEMDDLRVDDKVEQSSHQLSPSPLKKKPRHSPTRDAIAIRRASISASSAPPSSFEATSRRLLEMHQHGLLPGSFAPAAHVAPKTPLPTDRIKPQKDSPSEASTTQALAKDFVEEFRQDLEELRSPIKRVVARVSPTKADAASHASGDNKVAVEASNWQPIIMERKSASPQKAEVANVSKVAETKKSSPRKSPDRLEELPRSQDAAPALQPEKVDPESEVINTTSMSEEVHDPLRPLGGSPHKLVNALEEKLLTAHSDSVTPTLFQSPIATAAEKGQQIPAPLVHPSPIQTPARHSAPSPAPAPTVHVTPVKKTPPQQPADAGAQITSSIVVGTPAVVKAATTPRQPLHPEVYSHEVGQTSSLVDRDAAVLKLANTSAATSSAHKQQAYLMTPIRQPPGAGQAYQQSTAFDAKFMAEFDPLIPATTVVPNDWFMRFETPEAAQAAMAVFSPGPNQSPVAMRAAASAAFAQFAGQPASLLDTAIELPSPRSIIKYTDKDVEQMKAAWAAESQNQLNDLKKKLQADFEESKKQMEADFALIEADFENRLQAQRIEAQEALKQRIAGWERYTNQMMEERAQESDRAAREQERILAELQESLAEKNRMAKEIDVLEIKHMQQRIDTKEMRSASERLTQHLEEANKKLEKADEDYHKLMANAQDTIAQANAEIARAAREHEKEISIATARAQKFEAKFNSATKALLSKDEEIKQLSEICDGLVQDMERGARR</sequence>
<feature type="compositionally biased region" description="Basic and acidic residues" evidence="7">
    <location>
        <begin position="325"/>
        <end position="344"/>
    </location>
</feature>
<comment type="subcellular location">
    <subcellularLocation>
        <location evidence="1">Cytoplasm</location>
        <location evidence="1">Cytoskeleton</location>
    </subcellularLocation>
</comment>
<reference evidence="9" key="1">
    <citation type="submission" date="2020-05" db="EMBL/GenBank/DDBJ databases">
        <title>Phylogenomic resolution of chytrid fungi.</title>
        <authorList>
            <person name="Stajich J.E."/>
            <person name="Amses K."/>
            <person name="Simmons R."/>
            <person name="Seto K."/>
            <person name="Myers J."/>
            <person name="Bonds A."/>
            <person name="Quandt C.A."/>
            <person name="Barry K."/>
            <person name="Liu P."/>
            <person name="Grigoriev I."/>
            <person name="Longcore J.E."/>
            <person name="James T.Y."/>
        </authorList>
    </citation>
    <scope>NUCLEOTIDE SEQUENCE</scope>
    <source>
        <strain evidence="9">JEL0379</strain>
    </source>
</reference>
<dbReference type="EMBL" id="JADGJQ010000008">
    <property type="protein sequence ID" value="KAJ3182690.1"/>
    <property type="molecule type" value="Genomic_DNA"/>
</dbReference>
<name>A0AAD5XTG7_9FUNG</name>
<evidence type="ECO:0000256" key="6">
    <source>
        <dbReference type="SAM" id="Coils"/>
    </source>
</evidence>
<feature type="region of interest" description="Disordered" evidence="7">
    <location>
        <begin position="37"/>
        <end position="65"/>
    </location>
</feature>
<dbReference type="Pfam" id="PF05010">
    <property type="entry name" value="TACC_C"/>
    <property type="match status" value="1"/>
</dbReference>
<feature type="domain" description="Transforming acidic coiled-coil-containing protein C-terminal" evidence="8">
    <location>
        <begin position="664"/>
        <end position="861"/>
    </location>
</feature>
<dbReference type="AlphaFoldDB" id="A0AAD5XTG7"/>